<accession>A0A2J8I2I1</accession>
<dbReference type="InterPro" id="IPR051910">
    <property type="entry name" value="ComF/GntX_DNA_util-trans"/>
</dbReference>
<dbReference type="GO" id="GO:0016757">
    <property type="term" value="F:glycosyltransferase activity"/>
    <property type="evidence" value="ECO:0007669"/>
    <property type="project" value="UniProtKB-KW"/>
</dbReference>
<sequence>MLSDWFQKATLLKFKSKTAHWLFPQCPICKLPLNNEDPYGVCSACEVWYASTPRCQRCGLATLTPVDMCGQCLSKPPPWHRLYCIGDYQFPLSNSIHQLKYQRQFWQAQPLAKRLSECIDTPAPVITSVPLHWQRYLRRGFNQSDLIAKHLAAYLGVKHQTKLFCRELNTQSQQGLSKAQRKRNLTKAFRLNAHPNSLHVGIVDDVVTTGSTVQHLCQLLLEVGVERIDIYCICRTPEPEDHK</sequence>
<dbReference type="CDD" id="cd06223">
    <property type="entry name" value="PRTases_typeI"/>
    <property type="match status" value="1"/>
</dbReference>
<dbReference type="OrthoDB" id="9793412at2"/>
<gene>
    <name evidence="3" type="ORF">C1N32_12455</name>
</gene>
<evidence type="ECO:0000259" key="2">
    <source>
        <dbReference type="Pfam" id="PF00156"/>
    </source>
</evidence>
<reference evidence="3 4" key="1">
    <citation type="submission" date="2018-01" db="EMBL/GenBank/DDBJ databases">
        <title>Draft genome sequences of six Vibrio diazotrophicus strains isolated from deep-sea sediments of the Baltic Sea.</title>
        <authorList>
            <person name="Castillo D."/>
            <person name="Vandieken V."/>
            <person name="Chiang O."/>
            <person name="Middelboe M."/>
        </authorList>
    </citation>
    <scope>NUCLEOTIDE SEQUENCE [LARGE SCALE GENOMIC DNA]</scope>
    <source>
        <strain evidence="3 4">60.27F</strain>
    </source>
</reference>
<keyword evidence="3" id="KW-0328">Glycosyltransferase</keyword>
<dbReference type="Proteomes" id="UP000236449">
    <property type="component" value="Unassembled WGS sequence"/>
</dbReference>
<dbReference type="PANTHER" id="PTHR47505">
    <property type="entry name" value="DNA UTILIZATION PROTEIN YHGH"/>
    <property type="match status" value="1"/>
</dbReference>
<evidence type="ECO:0000256" key="1">
    <source>
        <dbReference type="ARBA" id="ARBA00008007"/>
    </source>
</evidence>
<evidence type="ECO:0000313" key="3">
    <source>
        <dbReference type="EMBL" id="PNI04691.1"/>
    </source>
</evidence>
<organism evidence="3 4">
    <name type="scientific">Vibrio diazotrophicus</name>
    <dbReference type="NCBI Taxonomy" id="685"/>
    <lineage>
        <taxon>Bacteria</taxon>
        <taxon>Pseudomonadati</taxon>
        <taxon>Pseudomonadota</taxon>
        <taxon>Gammaproteobacteria</taxon>
        <taxon>Vibrionales</taxon>
        <taxon>Vibrionaceae</taxon>
        <taxon>Vibrio</taxon>
    </lineage>
</organism>
<keyword evidence="3" id="KW-0808">Transferase</keyword>
<dbReference type="AlphaFoldDB" id="A0A2J8I2I1"/>
<dbReference type="Gene3D" id="3.40.50.2020">
    <property type="match status" value="1"/>
</dbReference>
<dbReference type="InterPro" id="IPR029057">
    <property type="entry name" value="PRTase-like"/>
</dbReference>
<dbReference type="Pfam" id="PF00156">
    <property type="entry name" value="Pribosyltran"/>
    <property type="match status" value="1"/>
</dbReference>
<comment type="caution">
    <text evidence="3">The sequence shown here is derived from an EMBL/GenBank/DDBJ whole genome shotgun (WGS) entry which is preliminary data.</text>
</comment>
<comment type="similarity">
    <text evidence="1">Belongs to the ComF/GntX family.</text>
</comment>
<feature type="domain" description="Phosphoribosyltransferase" evidence="2">
    <location>
        <begin position="170"/>
        <end position="242"/>
    </location>
</feature>
<dbReference type="SUPFAM" id="SSF53271">
    <property type="entry name" value="PRTase-like"/>
    <property type="match status" value="1"/>
</dbReference>
<proteinExistence type="inferred from homology"/>
<evidence type="ECO:0000313" key="4">
    <source>
        <dbReference type="Proteomes" id="UP000236449"/>
    </source>
</evidence>
<dbReference type="InterPro" id="IPR000836">
    <property type="entry name" value="PRTase_dom"/>
</dbReference>
<dbReference type="GeneID" id="94023309"/>
<dbReference type="RefSeq" id="WP_042484852.1">
    <property type="nucleotide sequence ID" value="NZ_CBCRWT010000022.1"/>
</dbReference>
<dbReference type="EMBL" id="POSK01000007">
    <property type="protein sequence ID" value="PNI04691.1"/>
    <property type="molecule type" value="Genomic_DNA"/>
</dbReference>
<dbReference type="PANTHER" id="PTHR47505:SF1">
    <property type="entry name" value="DNA UTILIZATION PROTEIN YHGH"/>
    <property type="match status" value="1"/>
</dbReference>
<name>A0A2J8I2I1_VIBDI</name>
<protein>
    <submittedName>
        <fullName evidence="3">Amidophosphoribosyltransferase</fullName>
    </submittedName>
</protein>